<feature type="region of interest" description="Disordered" evidence="5">
    <location>
        <begin position="450"/>
        <end position="502"/>
    </location>
</feature>
<evidence type="ECO:0000259" key="6">
    <source>
        <dbReference type="PROSITE" id="PS50072"/>
    </source>
</evidence>
<feature type="compositionally biased region" description="Pro residues" evidence="5">
    <location>
        <begin position="284"/>
        <end position="299"/>
    </location>
</feature>
<name>A0A0L0SFF1_ALLM3</name>
<dbReference type="eggNOG" id="KOG0885">
    <property type="taxonomic scope" value="Eukaryota"/>
</dbReference>
<dbReference type="InterPro" id="IPR029000">
    <property type="entry name" value="Cyclophilin-like_dom_sf"/>
</dbReference>
<dbReference type="OMA" id="CKNFLQH"/>
<dbReference type="GO" id="GO:0003755">
    <property type="term" value="F:peptidyl-prolyl cis-trans isomerase activity"/>
    <property type="evidence" value="ECO:0007669"/>
    <property type="project" value="UniProtKB-EC"/>
</dbReference>
<dbReference type="PROSITE" id="PS00170">
    <property type="entry name" value="CSA_PPIASE_1"/>
    <property type="match status" value="1"/>
</dbReference>
<evidence type="ECO:0000313" key="8">
    <source>
        <dbReference type="Proteomes" id="UP000054350"/>
    </source>
</evidence>
<gene>
    <name evidence="7" type="ORF">AMAG_06980</name>
</gene>
<dbReference type="GO" id="GO:0006457">
    <property type="term" value="P:protein folding"/>
    <property type="evidence" value="ECO:0007669"/>
    <property type="project" value="InterPro"/>
</dbReference>
<evidence type="ECO:0000313" key="7">
    <source>
        <dbReference type="EMBL" id="KNE61231.1"/>
    </source>
</evidence>
<dbReference type="InterPro" id="IPR044666">
    <property type="entry name" value="Cyclophilin_A-like"/>
</dbReference>
<feature type="compositionally biased region" description="Low complexity" evidence="5">
    <location>
        <begin position="184"/>
        <end position="202"/>
    </location>
</feature>
<proteinExistence type="inferred from homology"/>
<dbReference type="PANTHER" id="PTHR45625:SF6">
    <property type="entry name" value="SPLICEOSOME-ASSOCIATED PROTEIN CWC27 HOMOLOG"/>
    <property type="match status" value="1"/>
</dbReference>
<keyword evidence="3" id="KW-0539">Nucleus</keyword>
<dbReference type="Proteomes" id="UP000054350">
    <property type="component" value="Unassembled WGS sequence"/>
</dbReference>
<dbReference type="EMBL" id="GG745337">
    <property type="protein sequence ID" value="KNE61231.1"/>
    <property type="molecule type" value="Genomic_DNA"/>
</dbReference>
<feature type="region of interest" description="Disordered" evidence="5">
    <location>
        <begin position="183"/>
        <end position="351"/>
    </location>
</feature>
<dbReference type="GO" id="GO:0071013">
    <property type="term" value="C:catalytic step 2 spliceosome"/>
    <property type="evidence" value="ECO:0007669"/>
    <property type="project" value="TreeGrafter"/>
</dbReference>
<dbReference type="PROSITE" id="PS50072">
    <property type="entry name" value="CSA_PPIASE_2"/>
    <property type="match status" value="1"/>
</dbReference>
<evidence type="ECO:0000256" key="4">
    <source>
        <dbReference type="ARBA" id="ARBA00038509"/>
    </source>
</evidence>
<evidence type="ECO:0000256" key="5">
    <source>
        <dbReference type="SAM" id="MobiDB-lite"/>
    </source>
</evidence>
<feature type="compositionally biased region" description="Basic and acidic residues" evidence="5">
    <location>
        <begin position="469"/>
        <end position="502"/>
    </location>
</feature>
<comment type="similarity">
    <text evidence="4">Belongs to the cyclophilin-type PPIase family. CWC27 subfamily.</text>
</comment>
<reference evidence="8" key="2">
    <citation type="submission" date="2009-11" db="EMBL/GenBank/DDBJ databases">
        <title>The Genome Sequence of Allomyces macrogynus strain ATCC 38327.</title>
        <authorList>
            <consortium name="The Broad Institute Genome Sequencing Platform"/>
            <person name="Russ C."/>
            <person name="Cuomo C."/>
            <person name="Shea T."/>
            <person name="Young S.K."/>
            <person name="Zeng Q."/>
            <person name="Koehrsen M."/>
            <person name="Haas B."/>
            <person name="Borodovsky M."/>
            <person name="Guigo R."/>
            <person name="Alvarado L."/>
            <person name="Berlin A."/>
            <person name="Borenstein D."/>
            <person name="Chen Z."/>
            <person name="Engels R."/>
            <person name="Freedman E."/>
            <person name="Gellesch M."/>
            <person name="Goldberg J."/>
            <person name="Griggs A."/>
            <person name="Gujja S."/>
            <person name="Heiman D."/>
            <person name="Hepburn T."/>
            <person name="Howarth C."/>
            <person name="Jen D."/>
            <person name="Larson L."/>
            <person name="Lewis B."/>
            <person name="Mehta T."/>
            <person name="Park D."/>
            <person name="Pearson M."/>
            <person name="Roberts A."/>
            <person name="Saif S."/>
            <person name="Shenoy N."/>
            <person name="Sisk P."/>
            <person name="Stolte C."/>
            <person name="Sykes S."/>
            <person name="Walk T."/>
            <person name="White J."/>
            <person name="Yandava C."/>
            <person name="Burger G."/>
            <person name="Gray M.W."/>
            <person name="Holland P.W.H."/>
            <person name="King N."/>
            <person name="Lang F.B.F."/>
            <person name="Roger A.J."/>
            <person name="Ruiz-Trillo I."/>
            <person name="Lander E."/>
            <person name="Nusbaum C."/>
        </authorList>
    </citation>
    <scope>NUCLEOTIDE SEQUENCE [LARGE SCALE GENOMIC DNA]</scope>
    <source>
        <strain evidence="8">ATCC 38327</strain>
    </source>
</reference>
<feature type="domain" description="PPIase cyclophilin-type" evidence="6">
    <location>
        <begin position="22"/>
        <end position="162"/>
    </location>
</feature>
<dbReference type="AlphaFoldDB" id="A0A0L0SFF1"/>
<dbReference type="Gene3D" id="2.40.100.10">
    <property type="entry name" value="Cyclophilin-like"/>
    <property type="match status" value="1"/>
</dbReference>
<comment type="subcellular location">
    <subcellularLocation>
        <location evidence="2">Nucleus</location>
    </subcellularLocation>
</comment>
<evidence type="ECO:0000256" key="3">
    <source>
        <dbReference type="ARBA" id="ARBA00023242"/>
    </source>
</evidence>
<evidence type="ECO:0000256" key="1">
    <source>
        <dbReference type="ARBA" id="ARBA00000971"/>
    </source>
</evidence>
<dbReference type="PRINTS" id="PR00153">
    <property type="entry name" value="CSAPPISMRASE"/>
</dbReference>
<organism evidence="7 8">
    <name type="scientific">Allomyces macrogynus (strain ATCC 38327)</name>
    <name type="common">Allomyces javanicus var. macrogynus</name>
    <dbReference type="NCBI Taxonomy" id="578462"/>
    <lineage>
        <taxon>Eukaryota</taxon>
        <taxon>Fungi</taxon>
        <taxon>Fungi incertae sedis</taxon>
        <taxon>Blastocladiomycota</taxon>
        <taxon>Blastocladiomycetes</taxon>
        <taxon>Blastocladiales</taxon>
        <taxon>Blastocladiaceae</taxon>
        <taxon>Allomyces</taxon>
    </lineage>
</organism>
<reference evidence="7 8" key="1">
    <citation type="submission" date="2009-11" db="EMBL/GenBank/DDBJ databases">
        <title>Annotation of Allomyces macrogynus ATCC 38327.</title>
        <authorList>
            <consortium name="The Broad Institute Genome Sequencing Platform"/>
            <person name="Russ C."/>
            <person name="Cuomo C."/>
            <person name="Burger G."/>
            <person name="Gray M.W."/>
            <person name="Holland P.W.H."/>
            <person name="King N."/>
            <person name="Lang F.B.F."/>
            <person name="Roger A.J."/>
            <person name="Ruiz-Trillo I."/>
            <person name="Young S.K."/>
            <person name="Zeng Q."/>
            <person name="Gargeya S."/>
            <person name="Fitzgerald M."/>
            <person name="Haas B."/>
            <person name="Abouelleil A."/>
            <person name="Alvarado L."/>
            <person name="Arachchi H.M."/>
            <person name="Berlin A."/>
            <person name="Chapman S.B."/>
            <person name="Gearin G."/>
            <person name="Goldberg J."/>
            <person name="Griggs A."/>
            <person name="Gujja S."/>
            <person name="Hansen M."/>
            <person name="Heiman D."/>
            <person name="Howarth C."/>
            <person name="Larimer J."/>
            <person name="Lui A."/>
            <person name="MacDonald P.J.P."/>
            <person name="McCowen C."/>
            <person name="Montmayeur A."/>
            <person name="Murphy C."/>
            <person name="Neiman D."/>
            <person name="Pearson M."/>
            <person name="Priest M."/>
            <person name="Roberts A."/>
            <person name="Saif S."/>
            <person name="Shea T."/>
            <person name="Sisk P."/>
            <person name="Stolte C."/>
            <person name="Sykes S."/>
            <person name="Wortman J."/>
            <person name="Nusbaum C."/>
            <person name="Birren B."/>
        </authorList>
    </citation>
    <scope>NUCLEOTIDE SEQUENCE [LARGE SCALE GENOMIC DNA]</scope>
    <source>
        <strain evidence="7 8">ATCC 38327</strain>
    </source>
</reference>
<dbReference type="Pfam" id="PF00160">
    <property type="entry name" value="Pro_isomerase"/>
    <property type="match status" value="1"/>
</dbReference>
<keyword evidence="8" id="KW-1185">Reference proteome</keyword>
<dbReference type="OrthoDB" id="442970at2759"/>
<protein>
    <recommendedName>
        <fullName evidence="6">PPIase cyclophilin-type domain-containing protein</fullName>
    </recommendedName>
</protein>
<dbReference type="STRING" id="578462.A0A0L0SFF1"/>
<dbReference type="InterPro" id="IPR020892">
    <property type="entry name" value="Cyclophilin-type_PPIase_CS"/>
</dbReference>
<feature type="compositionally biased region" description="Low complexity" evidence="5">
    <location>
        <begin position="300"/>
        <end position="310"/>
    </location>
</feature>
<dbReference type="CDD" id="cd01925">
    <property type="entry name" value="cyclophilin_CeCYP16-like"/>
    <property type="match status" value="1"/>
</dbReference>
<dbReference type="VEuPathDB" id="FungiDB:AMAG_06980"/>
<dbReference type="PANTHER" id="PTHR45625">
    <property type="entry name" value="PEPTIDYL-PROLYL CIS-TRANS ISOMERASE-RELATED"/>
    <property type="match status" value="1"/>
</dbReference>
<evidence type="ECO:0000256" key="2">
    <source>
        <dbReference type="ARBA" id="ARBA00004123"/>
    </source>
</evidence>
<dbReference type="SUPFAM" id="SSF50891">
    <property type="entry name" value="Cyclophilin-like"/>
    <property type="match status" value="1"/>
</dbReference>
<feature type="compositionally biased region" description="Basic and acidic residues" evidence="5">
    <location>
        <begin position="248"/>
        <end position="265"/>
    </location>
</feature>
<dbReference type="InterPro" id="IPR002130">
    <property type="entry name" value="Cyclophilin-type_PPIase_dom"/>
</dbReference>
<sequence length="502" mass="55037">MSSSYVQEPATRGKVILHTDKGPIDIELWPKEAPLATRNFVQLCLDQYYDQTIFHRLVKGFILQGGDPTGTGHGGDSYNGQPIPVERHQRLRFSRRGLVAHANGTGSQFFITLDRADELQNKHTIFGKVAGNTLFNVLDMADQRVDEQERPRIPPVILRTEVADNPFDDVVPRHLDAVAQRIRAQSATSSATSTTTKAPKAAKVTKRSLALLSFGDDEGPGSSHVVSKKIKSSHDVLQDESLSSRPAVEYDTHAKPKSTTRDCRDPPAPASSDAKRPHGGDCPPSEPAPESIPAPPPTAAAPSSTLTSTSAPPPPAAAAEKPKKKKRDVPLWQRERAKYASSSRAAPSKDTDVLAALSAFQAKLRDVDVPRAPRRGTEIEDDRPLCFLHSVPGCLSCTDSFAQGGGDSDDEGEGWLVHRLTFQKDRAGVDLVAERAKRMAEDDGYVVIDPRAERTRGEGVSGTALPAAREWDRDRGDRRDRDRDWDRGARDARDRGLRRDRR</sequence>
<comment type="catalytic activity">
    <reaction evidence="1">
        <text>[protein]-peptidylproline (omega=180) = [protein]-peptidylproline (omega=0)</text>
        <dbReference type="Rhea" id="RHEA:16237"/>
        <dbReference type="Rhea" id="RHEA-COMP:10747"/>
        <dbReference type="Rhea" id="RHEA-COMP:10748"/>
        <dbReference type="ChEBI" id="CHEBI:83833"/>
        <dbReference type="ChEBI" id="CHEBI:83834"/>
        <dbReference type="EC" id="5.2.1.8"/>
    </reaction>
</comment>
<accession>A0A0L0SFF1</accession>